<dbReference type="Pfam" id="PF13274">
    <property type="entry name" value="SocA_Panacea"/>
    <property type="match status" value="1"/>
</dbReference>
<dbReference type="InterPro" id="IPR025272">
    <property type="entry name" value="SocA_Panacea"/>
</dbReference>
<evidence type="ECO:0000259" key="1">
    <source>
        <dbReference type="Pfam" id="PF13274"/>
    </source>
</evidence>
<proteinExistence type="predicted"/>
<dbReference type="AlphaFoldDB" id="A0A5B3H370"/>
<dbReference type="EMBL" id="VVXH01000002">
    <property type="protein sequence ID" value="KAA2380405.1"/>
    <property type="molecule type" value="Genomic_DNA"/>
</dbReference>
<comment type="caution">
    <text evidence="2">The sequence shown here is derived from an EMBL/GenBank/DDBJ whole genome shotgun (WGS) entry which is preliminary data.</text>
</comment>
<accession>A0A5B3H370</accession>
<evidence type="ECO:0000313" key="3">
    <source>
        <dbReference type="Proteomes" id="UP000322940"/>
    </source>
</evidence>
<evidence type="ECO:0000313" key="2">
    <source>
        <dbReference type="EMBL" id="KAA2380405.1"/>
    </source>
</evidence>
<reference evidence="2 3" key="1">
    <citation type="journal article" date="2019" name="Nat. Med.">
        <title>A library of human gut bacterial isolates paired with longitudinal multiomics data enables mechanistic microbiome research.</title>
        <authorList>
            <person name="Poyet M."/>
            <person name="Groussin M."/>
            <person name="Gibbons S.M."/>
            <person name="Avila-Pacheco J."/>
            <person name="Jiang X."/>
            <person name="Kearney S.M."/>
            <person name="Perrotta A.R."/>
            <person name="Berdy B."/>
            <person name="Zhao S."/>
            <person name="Lieberman T.D."/>
            <person name="Swanson P.K."/>
            <person name="Smith M."/>
            <person name="Roesemann S."/>
            <person name="Alexander J.E."/>
            <person name="Rich S.A."/>
            <person name="Livny J."/>
            <person name="Vlamakis H."/>
            <person name="Clish C."/>
            <person name="Bullock K."/>
            <person name="Deik A."/>
            <person name="Scott J."/>
            <person name="Pierce K.A."/>
            <person name="Xavier R.J."/>
            <person name="Alm E.J."/>
        </authorList>
    </citation>
    <scope>NUCLEOTIDE SEQUENCE [LARGE SCALE GENOMIC DNA]</scope>
    <source>
        <strain evidence="2 3">BIOML-A266</strain>
    </source>
</reference>
<organism evidence="2 3">
    <name type="scientific">Alistipes onderdonkii</name>
    <dbReference type="NCBI Taxonomy" id="328813"/>
    <lineage>
        <taxon>Bacteria</taxon>
        <taxon>Pseudomonadati</taxon>
        <taxon>Bacteroidota</taxon>
        <taxon>Bacteroidia</taxon>
        <taxon>Bacteroidales</taxon>
        <taxon>Rikenellaceae</taxon>
        <taxon>Alistipes</taxon>
    </lineage>
</organism>
<name>A0A5B3H370_9BACT</name>
<gene>
    <name evidence="2" type="ORF">F2Y10_02885</name>
</gene>
<sequence>MTTKELAFEYLMDCFIDWYKSIKNDNSFHYSFTKLKVIKLLFFASAVNANNEDHNLLGTFNKFVAMPFGPVESDIYNKMNQSAIGKYCISDKELKIQEVSTENNEDKLSPTIIEQINESVDALRKINNRLVLYSAFDLVDLSHKWSCWRTTYSYARQINKGSISIPDNLIINSDKYFII</sequence>
<dbReference type="RefSeq" id="WP_083923869.1">
    <property type="nucleotide sequence ID" value="NZ_AP025562.1"/>
</dbReference>
<dbReference type="Proteomes" id="UP000322940">
    <property type="component" value="Unassembled WGS sequence"/>
</dbReference>
<feature type="domain" description="Antitoxin SocA-like Panacea" evidence="1">
    <location>
        <begin position="38"/>
        <end position="148"/>
    </location>
</feature>
<protein>
    <submittedName>
        <fullName evidence="2">DUF4065 domain-containing protein</fullName>
    </submittedName>
</protein>